<dbReference type="OrthoDB" id="1426537at2"/>
<dbReference type="InterPro" id="IPR007560">
    <property type="entry name" value="Restrct_endonuc_IV_Mrr"/>
</dbReference>
<proteinExistence type="predicted"/>
<gene>
    <name evidence="2" type="ORF">CPY51_12595</name>
</gene>
<protein>
    <recommendedName>
        <fullName evidence="1">Restriction endonuclease type IV Mrr domain-containing protein</fullName>
    </recommendedName>
</protein>
<dbReference type="Pfam" id="PF04471">
    <property type="entry name" value="Mrr_cat"/>
    <property type="match status" value="1"/>
</dbReference>
<dbReference type="GO" id="GO:0003677">
    <property type="term" value="F:DNA binding"/>
    <property type="evidence" value="ECO:0007669"/>
    <property type="project" value="InterPro"/>
</dbReference>
<dbReference type="GO" id="GO:0009307">
    <property type="term" value="P:DNA restriction-modification system"/>
    <property type="evidence" value="ECO:0007669"/>
    <property type="project" value="InterPro"/>
</dbReference>
<dbReference type="EMBL" id="PCDP01000035">
    <property type="protein sequence ID" value="PZM13718.1"/>
    <property type="molecule type" value="Genomic_DNA"/>
</dbReference>
<organism evidence="2 3">
    <name type="scientific">Rhizobium tubonense</name>
    <dbReference type="NCBI Taxonomy" id="484088"/>
    <lineage>
        <taxon>Bacteria</taxon>
        <taxon>Pseudomonadati</taxon>
        <taxon>Pseudomonadota</taxon>
        <taxon>Alphaproteobacteria</taxon>
        <taxon>Hyphomicrobiales</taxon>
        <taxon>Rhizobiaceae</taxon>
        <taxon>Rhizobium/Agrobacterium group</taxon>
        <taxon>Rhizobium</taxon>
    </lineage>
</organism>
<dbReference type="Proteomes" id="UP000248925">
    <property type="component" value="Unassembled WGS sequence"/>
</dbReference>
<name>A0A2W4CS90_9HYPH</name>
<reference evidence="2 3" key="1">
    <citation type="journal article" date="2018" name="Sci. Rep.">
        <title>Rhizobium tumorigenes sp. nov., a novel plant tumorigenic bacterium isolated from cane gall tumors on thornless blackberry.</title>
        <authorList>
            <person name="Kuzmanovi N."/>
            <person name="Smalla K."/>
            <person name="Gronow S."/>
            <person name="PuBawska J."/>
        </authorList>
    </citation>
    <scope>NUCLEOTIDE SEQUENCE [LARGE SCALE GENOMIC DNA]</scope>
    <source>
        <strain evidence="2 3">CCBAU 85046</strain>
    </source>
</reference>
<keyword evidence="3" id="KW-1185">Reference proteome</keyword>
<evidence type="ECO:0000313" key="3">
    <source>
        <dbReference type="Proteomes" id="UP000248925"/>
    </source>
</evidence>
<dbReference type="InterPro" id="IPR011335">
    <property type="entry name" value="Restrct_endonuc-II-like"/>
</dbReference>
<comment type="caution">
    <text evidence="2">The sequence shown here is derived from an EMBL/GenBank/DDBJ whole genome shotgun (WGS) entry which is preliminary data.</text>
</comment>
<evidence type="ECO:0000313" key="2">
    <source>
        <dbReference type="EMBL" id="PZM13718.1"/>
    </source>
</evidence>
<dbReference type="AlphaFoldDB" id="A0A2W4CS90"/>
<sequence length="180" mass="20128">METDLDFVGAIAEALVRSDASDSNHERGRILEEIVRYVFGALPGFTHWRNRVITNKGDAEFDVCFQNDVRQNPFNFASAAIVIECKNTGRPVGSGDVRKFISKMDDHQLDWAFLVAANGITGAGKKTSHAHSVIQTARLRRRNLLVITRKELQSLRSASEFVALVRDKIMLHSLNSPMFA</sequence>
<accession>A0A2W4CS90</accession>
<dbReference type="RefSeq" id="WP_111160568.1">
    <property type="nucleotide sequence ID" value="NZ_PCDP01000035.1"/>
</dbReference>
<dbReference type="SUPFAM" id="SSF52980">
    <property type="entry name" value="Restriction endonuclease-like"/>
    <property type="match status" value="1"/>
</dbReference>
<evidence type="ECO:0000259" key="1">
    <source>
        <dbReference type="Pfam" id="PF04471"/>
    </source>
</evidence>
<feature type="domain" description="Restriction endonuclease type IV Mrr" evidence="1">
    <location>
        <begin position="31"/>
        <end position="131"/>
    </location>
</feature>
<dbReference type="GO" id="GO:0004519">
    <property type="term" value="F:endonuclease activity"/>
    <property type="evidence" value="ECO:0007669"/>
    <property type="project" value="InterPro"/>
</dbReference>